<dbReference type="InterPro" id="IPR035937">
    <property type="entry name" value="FPG_N"/>
</dbReference>
<dbReference type="PANTHER" id="PTHR22993">
    <property type="entry name" value="FORMAMIDOPYRIMIDINE-DNA GLYCOSYLASE"/>
    <property type="match status" value="1"/>
</dbReference>
<feature type="region of interest" description="Disordered" evidence="1">
    <location>
        <begin position="188"/>
        <end position="279"/>
    </location>
</feature>
<evidence type="ECO:0000256" key="1">
    <source>
        <dbReference type="SAM" id="MobiDB-lite"/>
    </source>
</evidence>
<dbReference type="AlphaFoldDB" id="A9JSP8"/>
<dbReference type="EMBL" id="BC155025">
    <property type="protein sequence ID" value="AAI55026.1"/>
    <property type="molecule type" value="mRNA"/>
</dbReference>
<evidence type="ECO:0000313" key="2">
    <source>
        <dbReference type="EMBL" id="AAI55026.1"/>
    </source>
</evidence>
<feature type="compositionally biased region" description="Basic and acidic residues" evidence="1">
    <location>
        <begin position="246"/>
        <end position="261"/>
    </location>
</feature>
<sequence length="279" mass="30223">MVDGPGCTLNGEKIRARVEKGQSVVELRGSAVSGTPPSSCYNALSSLTGCSYTGVQTLGKELFMYFGLKAIRVHFGMNGSIRLNQAVKKGQENSRPMPVAVLEVQLEKDLICFYESTVDVRNVSECQEKIRFLEELDVCSSKFSFSRAECEIKKQKARMLCDILLDQMILPGVGNIIKNEALFDSGLRSPSSPIHEEDEEVSAVSDGERPALLGSVSRDPSHTENVTATPEITSTHGGSRIQSPPEVHKEVSDALELKEEGTQEGTALGPDACSIGIDE</sequence>
<protein>
    <submittedName>
        <fullName evidence="2">LOC100127771 protein</fullName>
    </submittedName>
</protein>
<dbReference type="Gene3D" id="1.10.8.50">
    <property type="match status" value="1"/>
</dbReference>
<reference evidence="2" key="1">
    <citation type="submission" date="2007-11" db="EMBL/GenBank/DDBJ databases">
        <authorList>
            <consortium name="NIH - Xenopus Gene Collection (XGC) project"/>
        </authorList>
    </citation>
    <scope>NUCLEOTIDE SEQUENCE [LARGE SCALE MRNA]</scope>
    <source>
        <tissue evidence="2">Whole embryo</tissue>
    </source>
</reference>
<gene>
    <name evidence="2" type="primary">LOC100127771</name>
</gene>
<feature type="compositionally biased region" description="Polar residues" evidence="1">
    <location>
        <begin position="223"/>
        <end position="242"/>
    </location>
</feature>
<accession>A9JSP8</accession>
<organism evidence="2">
    <name type="scientific">Xenopus tropicalis</name>
    <name type="common">Western clawed frog</name>
    <name type="synonym">Silurana tropicalis</name>
    <dbReference type="NCBI Taxonomy" id="8364"/>
    <lineage>
        <taxon>Eukaryota</taxon>
        <taxon>Metazoa</taxon>
        <taxon>Chordata</taxon>
        <taxon>Craniata</taxon>
        <taxon>Vertebrata</taxon>
        <taxon>Euteleostomi</taxon>
        <taxon>Amphibia</taxon>
        <taxon>Batrachia</taxon>
        <taxon>Anura</taxon>
        <taxon>Pipoidea</taxon>
        <taxon>Pipidae</taxon>
        <taxon>Xenopodinae</taxon>
        <taxon>Xenopus</taxon>
        <taxon>Silurana</taxon>
    </lineage>
</organism>
<dbReference type="SUPFAM" id="SSF46946">
    <property type="entry name" value="S13-like H2TH domain"/>
    <property type="match status" value="1"/>
</dbReference>
<dbReference type="CDD" id="cd08969">
    <property type="entry name" value="MeNeil3_N"/>
    <property type="match status" value="1"/>
</dbReference>
<dbReference type="Gene3D" id="3.20.190.10">
    <property type="entry name" value="MutM-like, N-terminal"/>
    <property type="match status" value="1"/>
</dbReference>
<proteinExistence type="evidence at transcript level"/>
<dbReference type="SUPFAM" id="SSF81624">
    <property type="entry name" value="N-terminal domain of MutM-like DNA repair proteins"/>
    <property type="match status" value="1"/>
</dbReference>
<dbReference type="GO" id="GO:0003676">
    <property type="term" value="F:nucleic acid binding"/>
    <property type="evidence" value="ECO:0007669"/>
    <property type="project" value="InterPro"/>
</dbReference>
<dbReference type="PANTHER" id="PTHR22993:SF10">
    <property type="entry name" value="ENDONUCLEASE 8-LIKE 3"/>
    <property type="match status" value="1"/>
</dbReference>
<name>A9JSP8_XENTR</name>
<dbReference type="InterPro" id="IPR010979">
    <property type="entry name" value="Ribosomal_uS13-like_H2TH"/>
</dbReference>